<keyword evidence="15" id="KW-0472">Membrane</keyword>
<keyword evidence="7" id="KW-0808">Transferase</keyword>
<feature type="compositionally biased region" description="Basic and acidic residues" evidence="14">
    <location>
        <begin position="448"/>
        <end position="457"/>
    </location>
</feature>
<dbReference type="InterPro" id="IPR021766">
    <property type="entry name" value="PhoR_N"/>
</dbReference>
<comment type="caution">
    <text evidence="17">The sequence shown here is derived from an EMBL/GenBank/DDBJ whole genome shotgun (WGS) entry which is preliminary data.</text>
</comment>
<evidence type="ECO:0000256" key="9">
    <source>
        <dbReference type="ARBA" id="ARBA00022741"/>
    </source>
</evidence>
<dbReference type="Pfam" id="PF00512">
    <property type="entry name" value="HisKA"/>
    <property type="match status" value="1"/>
</dbReference>
<comment type="catalytic activity">
    <reaction evidence="1">
        <text>ATP + protein L-histidine = ADP + protein N-phospho-L-histidine.</text>
        <dbReference type="EC" id="2.7.13.3"/>
    </reaction>
</comment>
<evidence type="ECO:0000256" key="15">
    <source>
        <dbReference type="SAM" id="Phobius"/>
    </source>
</evidence>
<evidence type="ECO:0000256" key="12">
    <source>
        <dbReference type="ARBA" id="ARBA00022989"/>
    </source>
</evidence>
<keyword evidence="6" id="KW-0597">Phosphoprotein</keyword>
<evidence type="ECO:0000256" key="1">
    <source>
        <dbReference type="ARBA" id="ARBA00000085"/>
    </source>
</evidence>
<feature type="transmembrane region" description="Helical" evidence="15">
    <location>
        <begin position="5"/>
        <end position="26"/>
    </location>
</feature>
<dbReference type="SMART" id="SM00387">
    <property type="entry name" value="HATPase_c"/>
    <property type="match status" value="1"/>
</dbReference>
<dbReference type="EC" id="2.7.13.3" evidence="3"/>
<dbReference type="NCBIfam" id="TIGR02966">
    <property type="entry name" value="phoR_proteo"/>
    <property type="match status" value="1"/>
</dbReference>
<evidence type="ECO:0000256" key="5">
    <source>
        <dbReference type="ARBA" id="ARBA00022475"/>
    </source>
</evidence>
<dbReference type="EMBL" id="CABM01000042">
    <property type="protein sequence ID" value="CBH97337.1"/>
    <property type="molecule type" value="Genomic_DNA"/>
</dbReference>
<dbReference type="InterPro" id="IPR003661">
    <property type="entry name" value="HisK_dim/P_dom"/>
</dbReference>
<protein>
    <recommendedName>
        <fullName evidence="3">histidine kinase</fullName>
        <ecNumber evidence="3">2.7.13.3</ecNumber>
    </recommendedName>
</protein>
<dbReference type="Pfam" id="PF02518">
    <property type="entry name" value="HATPase_c"/>
    <property type="match status" value="1"/>
</dbReference>
<evidence type="ECO:0000256" key="8">
    <source>
        <dbReference type="ARBA" id="ARBA00022692"/>
    </source>
</evidence>
<reference evidence="17" key="1">
    <citation type="submission" date="2009-10" db="EMBL/GenBank/DDBJ databases">
        <title>Diversity of trophic interactions inside an arsenic-rich microbial ecosystem.</title>
        <authorList>
            <person name="Bertin P.N."/>
            <person name="Heinrich-Salmeron A."/>
            <person name="Pelletier E."/>
            <person name="Goulhen-Chollet F."/>
            <person name="Arsene-Ploetze F."/>
            <person name="Gallien S."/>
            <person name="Calteau A."/>
            <person name="Vallenet D."/>
            <person name="Casiot C."/>
            <person name="Chane-Woon-Ming B."/>
            <person name="Giloteaux L."/>
            <person name="Barakat M."/>
            <person name="Bonnefoy V."/>
            <person name="Bruneel O."/>
            <person name="Chandler M."/>
            <person name="Cleiss J."/>
            <person name="Duran R."/>
            <person name="Elbaz-Poulichet F."/>
            <person name="Fonknechten N."/>
            <person name="Lauga B."/>
            <person name="Mornico D."/>
            <person name="Ortet P."/>
            <person name="Schaeffer C."/>
            <person name="Siguier P."/>
            <person name="Alexander Thil Smith A."/>
            <person name="Van Dorsselaer A."/>
            <person name="Weissenbach J."/>
            <person name="Medigue C."/>
            <person name="Le Paslier D."/>
        </authorList>
    </citation>
    <scope>NUCLEOTIDE SEQUENCE</scope>
</reference>
<evidence type="ECO:0000256" key="7">
    <source>
        <dbReference type="ARBA" id="ARBA00022679"/>
    </source>
</evidence>
<dbReference type="InterPro" id="IPR036097">
    <property type="entry name" value="HisK_dim/P_sf"/>
</dbReference>
<feature type="compositionally biased region" description="Low complexity" evidence="14">
    <location>
        <begin position="437"/>
        <end position="447"/>
    </location>
</feature>
<keyword evidence="9" id="KW-0547">Nucleotide-binding</keyword>
<keyword evidence="11" id="KW-0067">ATP-binding</keyword>
<dbReference type="SUPFAM" id="SSF47384">
    <property type="entry name" value="Homodimeric domain of signal transducing histidine kinase"/>
    <property type="match status" value="1"/>
</dbReference>
<dbReference type="Pfam" id="PF11808">
    <property type="entry name" value="PhoR"/>
    <property type="match status" value="1"/>
</dbReference>
<dbReference type="CDD" id="cd00082">
    <property type="entry name" value="HisKA"/>
    <property type="match status" value="1"/>
</dbReference>
<dbReference type="SUPFAM" id="SSF55874">
    <property type="entry name" value="ATPase domain of HSP90 chaperone/DNA topoisomerase II/histidine kinase"/>
    <property type="match status" value="1"/>
</dbReference>
<evidence type="ECO:0000256" key="13">
    <source>
        <dbReference type="ARBA" id="ARBA00023012"/>
    </source>
</evidence>
<evidence type="ECO:0000259" key="16">
    <source>
        <dbReference type="PROSITE" id="PS50109"/>
    </source>
</evidence>
<dbReference type="InterPro" id="IPR003594">
    <property type="entry name" value="HATPase_dom"/>
</dbReference>
<evidence type="ECO:0000256" key="2">
    <source>
        <dbReference type="ARBA" id="ARBA00004236"/>
    </source>
</evidence>
<dbReference type="InterPro" id="IPR013767">
    <property type="entry name" value="PAS_fold"/>
</dbReference>
<dbReference type="GO" id="GO:0005524">
    <property type="term" value="F:ATP binding"/>
    <property type="evidence" value="ECO:0007669"/>
    <property type="project" value="UniProtKB-KW"/>
</dbReference>
<dbReference type="InterPro" id="IPR050351">
    <property type="entry name" value="BphY/WalK/GraS-like"/>
</dbReference>
<dbReference type="Gene3D" id="3.30.565.10">
    <property type="entry name" value="Histidine kinase-like ATPase, C-terminal domain"/>
    <property type="match status" value="1"/>
</dbReference>
<dbReference type="FunFam" id="1.10.287.130:FF:000001">
    <property type="entry name" value="Two-component sensor histidine kinase"/>
    <property type="match status" value="1"/>
</dbReference>
<evidence type="ECO:0000256" key="11">
    <source>
        <dbReference type="ARBA" id="ARBA00022840"/>
    </source>
</evidence>
<keyword evidence="13" id="KW-0902">Two-component regulatory system</keyword>
<dbReference type="InterPro" id="IPR005467">
    <property type="entry name" value="His_kinase_dom"/>
</dbReference>
<keyword evidence="5" id="KW-1003">Cell membrane</keyword>
<comment type="subcellular location">
    <subcellularLocation>
        <location evidence="2">Cell membrane</location>
    </subcellularLocation>
</comment>
<organism evidence="17">
    <name type="scientific">mine drainage metagenome</name>
    <dbReference type="NCBI Taxonomy" id="410659"/>
    <lineage>
        <taxon>unclassified sequences</taxon>
        <taxon>metagenomes</taxon>
        <taxon>ecological metagenomes</taxon>
    </lineage>
</organism>
<keyword evidence="8 15" id="KW-0812">Transmembrane</keyword>
<dbReference type="GO" id="GO:0000155">
    <property type="term" value="F:phosphorelay sensor kinase activity"/>
    <property type="evidence" value="ECO:0007669"/>
    <property type="project" value="InterPro"/>
</dbReference>
<keyword evidence="12 15" id="KW-1133">Transmembrane helix</keyword>
<dbReference type="InterPro" id="IPR036890">
    <property type="entry name" value="HATPase_C_sf"/>
</dbReference>
<dbReference type="SUPFAM" id="SSF55785">
    <property type="entry name" value="PYP-like sensor domain (PAS domain)"/>
    <property type="match status" value="1"/>
</dbReference>
<dbReference type="Gene3D" id="3.30.450.20">
    <property type="entry name" value="PAS domain"/>
    <property type="match status" value="1"/>
</dbReference>
<evidence type="ECO:0000256" key="6">
    <source>
        <dbReference type="ARBA" id="ARBA00022553"/>
    </source>
</evidence>
<name>E6PQY2_9ZZZZ</name>
<dbReference type="PANTHER" id="PTHR45453:SF1">
    <property type="entry name" value="PHOSPHATE REGULON SENSOR PROTEIN PHOR"/>
    <property type="match status" value="1"/>
</dbReference>
<evidence type="ECO:0000256" key="4">
    <source>
        <dbReference type="ARBA" id="ARBA00022448"/>
    </source>
</evidence>
<proteinExistence type="predicted"/>
<dbReference type="PANTHER" id="PTHR45453">
    <property type="entry name" value="PHOSPHATE REGULON SENSOR PROTEIN PHOR"/>
    <property type="match status" value="1"/>
</dbReference>
<dbReference type="Pfam" id="PF00989">
    <property type="entry name" value="PAS"/>
    <property type="match status" value="1"/>
</dbReference>
<dbReference type="AlphaFoldDB" id="E6PQY2"/>
<evidence type="ECO:0000256" key="14">
    <source>
        <dbReference type="SAM" id="MobiDB-lite"/>
    </source>
</evidence>
<feature type="region of interest" description="Disordered" evidence="14">
    <location>
        <begin position="437"/>
        <end position="457"/>
    </location>
</feature>
<evidence type="ECO:0000256" key="10">
    <source>
        <dbReference type="ARBA" id="ARBA00022777"/>
    </source>
</evidence>
<dbReference type="GO" id="GO:0004721">
    <property type="term" value="F:phosphoprotein phosphatase activity"/>
    <property type="evidence" value="ECO:0007669"/>
    <property type="project" value="InterPro"/>
</dbReference>
<gene>
    <name evidence="17" type="ORF">CARN2_2809</name>
</gene>
<dbReference type="GO" id="GO:0005886">
    <property type="term" value="C:plasma membrane"/>
    <property type="evidence" value="ECO:0007669"/>
    <property type="project" value="UniProtKB-SubCell"/>
</dbReference>
<sequence length="457" mass="50820">MRAVIFRLMGVIVLMLVGAGLVGWWFGPLPAALVACAVALVVIGVDTAAQLRVLAWLKWPRHDNIPTARGVWAEMLYRAARQLRLWETRVAHEEDKLKRFIEALQASPNGVILMDASDQIDWCNDTAAAHFGLDPKRDLRQHAVHLIRNPEFFAYMGAKRFDEPLLMRRNGSYGPLLLSVQIIPYGEGEKLLLSRDVTQVERTEAMRRDFVANVSHEIKTPLTVIAGFVESLRALEFSIEERDHILGLMQEQSDRMRHLVDDLLTLAHLEGDPHQPAEERMDMRQMVERLAADARALSAGRHRIKASADAGGLRGARTELTSAFSNLVSNAVRYTPPGGEVRITWRVLHPDYGDPYAEFSVSDTGIGIAPEHIPRLTERFYRVDRGRSRESGGTGLGLAIVKHALLRHQSELRISSQPGLGSTFSVRFPLARLDLAKPGQAAGAPDAPRADRESISA</sequence>
<dbReference type="InterPro" id="IPR035965">
    <property type="entry name" value="PAS-like_dom_sf"/>
</dbReference>
<dbReference type="InterPro" id="IPR014310">
    <property type="entry name" value="Sig_transdc_His_kinase_PhoR"/>
</dbReference>
<keyword evidence="4" id="KW-0813">Transport</keyword>
<dbReference type="PROSITE" id="PS50109">
    <property type="entry name" value="HIS_KIN"/>
    <property type="match status" value="1"/>
</dbReference>
<dbReference type="Gene3D" id="1.10.287.130">
    <property type="match status" value="1"/>
</dbReference>
<dbReference type="PRINTS" id="PR00344">
    <property type="entry name" value="BCTRLSENSOR"/>
</dbReference>
<accession>E6PQY2</accession>
<feature type="domain" description="Histidine kinase" evidence="16">
    <location>
        <begin position="213"/>
        <end position="432"/>
    </location>
</feature>
<evidence type="ECO:0000313" key="17">
    <source>
        <dbReference type="EMBL" id="CBH97337.1"/>
    </source>
</evidence>
<dbReference type="GO" id="GO:0016036">
    <property type="term" value="P:cellular response to phosphate starvation"/>
    <property type="evidence" value="ECO:0007669"/>
    <property type="project" value="TreeGrafter"/>
</dbReference>
<dbReference type="SMART" id="SM00388">
    <property type="entry name" value="HisKA"/>
    <property type="match status" value="1"/>
</dbReference>
<keyword evidence="10" id="KW-0418">Kinase</keyword>
<dbReference type="GO" id="GO:0006355">
    <property type="term" value="P:regulation of DNA-templated transcription"/>
    <property type="evidence" value="ECO:0007669"/>
    <property type="project" value="InterPro"/>
</dbReference>
<dbReference type="InterPro" id="IPR004358">
    <property type="entry name" value="Sig_transdc_His_kin-like_C"/>
</dbReference>
<evidence type="ECO:0000256" key="3">
    <source>
        <dbReference type="ARBA" id="ARBA00012438"/>
    </source>
</evidence>